<accession>A0A0P0X9H1</accession>
<reference evidence="1 2" key="3">
    <citation type="journal article" date="2013" name="Rice">
        <title>Improvement of the Oryza sativa Nipponbare reference genome using next generation sequence and optical map data.</title>
        <authorList>
            <person name="Kawahara Y."/>
            <person name="de la Bastide M."/>
            <person name="Hamilton J.P."/>
            <person name="Kanamori H."/>
            <person name="McCombie W.R."/>
            <person name="Ouyang S."/>
            <person name="Schwartz D.C."/>
            <person name="Tanaka T."/>
            <person name="Wu J."/>
            <person name="Zhou S."/>
            <person name="Childs K.L."/>
            <person name="Davidson R.M."/>
            <person name="Lin H."/>
            <person name="Quesada-Ocampo L."/>
            <person name="Vaillancourt B."/>
            <person name="Sakai H."/>
            <person name="Lee S.S."/>
            <person name="Kim J."/>
            <person name="Numa H."/>
            <person name="Itoh T."/>
            <person name="Buell C.R."/>
            <person name="Matsumoto T."/>
        </authorList>
    </citation>
    <scope>NUCLEOTIDE SEQUENCE [LARGE SCALE GENOMIC DNA]</scope>
    <source>
        <strain evidence="2">cv. Nipponbare</strain>
    </source>
</reference>
<proteinExistence type="predicted"/>
<sequence length="107" mass="12275">MVSGLIQFRHFNKQQPCSPGGWISGARSTWLEKEVQRRWRKKLRRREAKSGLPFTLGLLPWMGAGSHSPAGVKARAARRHARATRWRRPLLIVAHLMLRRGKSPFSP</sequence>
<reference evidence="1 2" key="2">
    <citation type="journal article" date="2013" name="Plant Cell Physiol.">
        <title>Rice Annotation Project Database (RAP-DB): an integrative and interactive database for rice genomics.</title>
        <authorList>
            <person name="Sakai H."/>
            <person name="Lee S.S."/>
            <person name="Tanaka T."/>
            <person name="Numa H."/>
            <person name="Kim J."/>
            <person name="Kawahara Y."/>
            <person name="Wakimoto H."/>
            <person name="Yang C.C."/>
            <person name="Iwamoto M."/>
            <person name="Abe T."/>
            <person name="Yamada Y."/>
            <person name="Muto A."/>
            <person name="Inokuchi H."/>
            <person name="Ikemura T."/>
            <person name="Matsumoto T."/>
            <person name="Sasaki T."/>
            <person name="Itoh T."/>
        </authorList>
    </citation>
    <scope>NUCLEOTIDE SEQUENCE [LARGE SCALE GENOMIC DNA]</scope>
    <source>
        <strain evidence="2">cv. Nipponbare</strain>
    </source>
</reference>
<reference evidence="2" key="1">
    <citation type="journal article" date="2005" name="Nature">
        <title>The map-based sequence of the rice genome.</title>
        <authorList>
            <consortium name="International rice genome sequencing project (IRGSP)"/>
            <person name="Matsumoto T."/>
            <person name="Wu J."/>
            <person name="Kanamori H."/>
            <person name="Katayose Y."/>
            <person name="Fujisawa M."/>
            <person name="Namiki N."/>
            <person name="Mizuno H."/>
            <person name="Yamamoto K."/>
            <person name="Antonio B.A."/>
            <person name="Baba T."/>
            <person name="Sakata K."/>
            <person name="Nagamura Y."/>
            <person name="Aoki H."/>
            <person name="Arikawa K."/>
            <person name="Arita K."/>
            <person name="Bito T."/>
            <person name="Chiden Y."/>
            <person name="Fujitsuka N."/>
            <person name="Fukunaka R."/>
            <person name="Hamada M."/>
            <person name="Harada C."/>
            <person name="Hayashi A."/>
            <person name="Hijishita S."/>
            <person name="Honda M."/>
            <person name="Hosokawa S."/>
            <person name="Ichikawa Y."/>
            <person name="Idonuma A."/>
            <person name="Iijima M."/>
            <person name="Ikeda M."/>
            <person name="Ikeno M."/>
            <person name="Ito K."/>
            <person name="Ito S."/>
            <person name="Ito T."/>
            <person name="Ito Y."/>
            <person name="Ito Y."/>
            <person name="Iwabuchi A."/>
            <person name="Kamiya K."/>
            <person name="Karasawa W."/>
            <person name="Kurita K."/>
            <person name="Katagiri S."/>
            <person name="Kikuta A."/>
            <person name="Kobayashi H."/>
            <person name="Kobayashi N."/>
            <person name="Machita K."/>
            <person name="Maehara T."/>
            <person name="Masukawa M."/>
            <person name="Mizubayashi T."/>
            <person name="Mukai Y."/>
            <person name="Nagasaki H."/>
            <person name="Nagata Y."/>
            <person name="Naito S."/>
            <person name="Nakashima M."/>
            <person name="Nakama Y."/>
            <person name="Nakamichi Y."/>
            <person name="Nakamura M."/>
            <person name="Meguro A."/>
            <person name="Negishi M."/>
            <person name="Ohta I."/>
            <person name="Ohta T."/>
            <person name="Okamoto M."/>
            <person name="Ono N."/>
            <person name="Saji S."/>
            <person name="Sakaguchi M."/>
            <person name="Sakai K."/>
            <person name="Shibata M."/>
            <person name="Shimokawa T."/>
            <person name="Song J."/>
            <person name="Takazaki Y."/>
            <person name="Terasawa K."/>
            <person name="Tsugane M."/>
            <person name="Tsuji K."/>
            <person name="Ueda S."/>
            <person name="Waki K."/>
            <person name="Yamagata H."/>
            <person name="Yamamoto M."/>
            <person name="Yamamoto S."/>
            <person name="Yamane H."/>
            <person name="Yoshiki S."/>
            <person name="Yoshihara R."/>
            <person name="Yukawa K."/>
            <person name="Zhong H."/>
            <person name="Yano M."/>
            <person name="Yuan Q."/>
            <person name="Ouyang S."/>
            <person name="Liu J."/>
            <person name="Jones K.M."/>
            <person name="Gansberger K."/>
            <person name="Moffat K."/>
            <person name="Hill J."/>
            <person name="Bera J."/>
            <person name="Fadrosh D."/>
            <person name="Jin S."/>
            <person name="Johri S."/>
            <person name="Kim M."/>
            <person name="Overton L."/>
            <person name="Reardon M."/>
            <person name="Tsitrin T."/>
            <person name="Vuong H."/>
            <person name="Weaver B."/>
            <person name="Ciecko A."/>
            <person name="Tallon L."/>
            <person name="Jackson J."/>
            <person name="Pai G."/>
            <person name="Aken S.V."/>
            <person name="Utterback T."/>
            <person name="Reidmuller S."/>
            <person name="Feldblyum T."/>
            <person name="Hsiao J."/>
            <person name="Zismann V."/>
            <person name="Iobst S."/>
            <person name="de Vazeille A.R."/>
            <person name="Buell C.R."/>
            <person name="Ying K."/>
            <person name="Li Y."/>
            <person name="Lu T."/>
            <person name="Huang Y."/>
            <person name="Zhao Q."/>
            <person name="Feng Q."/>
            <person name="Zhang L."/>
            <person name="Zhu J."/>
            <person name="Weng Q."/>
            <person name="Mu J."/>
            <person name="Lu Y."/>
            <person name="Fan D."/>
            <person name="Liu Y."/>
            <person name="Guan J."/>
            <person name="Zhang Y."/>
            <person name="Yu S."/>
            <person name="Liu X."/>
            <person name="Zhang Y."/>
            <person name="Hong G."/>
            <person name="Han B."/>
            <person name="Choisne N."/>
            <person name="Demange N."/>
            <person name="Orjeda G."/>
            <person name="Samain S."/>
            <person name="Cattolico L."/>
            <person name="Pelletier E."/>
            <person name="Couloux A."/>
            <person name="Segurens B."/>
            <person name="Wincker P."/>
            <person name="D'Hont A."/>
            <person name="Scarpelli C."/>
            <person name="Weissenbach J."/>
            <person name="Salanoubat M."/>
            <person name="Quetier F."/>
            <person name="Yu Y."/>
            <person name="Kim H.R."/>
            <person name="Rambo T."/>
            <person name="Currie J."/>
            <person name="Collura K."/>
            <person name="Luo M."/>
            <person name="Yang T."/>
            <person name="Ammiraju J.S.S."/>
            <person name="Engler F."/>
            <person name="Soderlund C."/>
            <person name="Wing R.A."/>
            <person name="Palmer L.E."/>
            <person name="de la Bastide M."/>
            <person name="Spiegel L."/>
            <person name="Nascimento L."/>
            <person name="Zutavern T."/>
            <person name="O'Shaughnessy A."/>
            <person name="Dike S."/>
            <person name="Dedhia N."/>
            <person name="Preston R."/>
            <person name="Balija V."/>
            <person name="McCombie W.R."/>
            <person name="Chow T."/>
            <person name="Chen H."/>
            <person name="Chung M."/>
            <person name="Chen C."/>
            <person name="Shaw J."/>
            <person name="Wu H."/>
            <person name="Hsiao K."/>
            <person name="Chao Y."/>
            <person name="Chu M."/>
            <person name="Cheng C."/>
            <person name="Hour A."/>
            <person name="Lee P."/>
            <person name="Lin S."/>
            <person name="Lin Y."/>
            <person name="Liou J."/>
            <person name="Liu S."/>
            <person name="Hsing Y."/>
            <person name="Raghuvanshi S."/>
            <person name="Mohanty A."/>
            <person name="Bharti A.K."/>
            <person name="Gaur A."/>
            <person name="Gupta V."/>
            <person name="Kumar D."/>
            <person name="Ravi V."/>
            <person name="Vij S."/>
            <person name="Kapur A."/>
            <person name="Khurana P."/>
            <person name="Khurana P."/>
            <person name="Khurana J.P."/>
            <person name="Tyagi A.K."/>
            <person name="Gaikwad K."/>
            <person name="Singh A."/>
            <person name="Dalal V."/>
            <person name="Srivastava S."/>
            <person name="Dixit A."/>
            <person name="Pal A.K."/>
            <person name="Ghazi I.A."/>
            <person name="Yadav M."/>
            <person name="Pandit A."/>
            <person name="Bhargava A."/>
            <person name="Sureshbabu K."/>
            <person name="Batra K."/>
            <person name="Sharma T.R."/>
            <person name="Mohapatra T."/>
            <person name="Singh N.K."/>
            <person name="Messing J."/>
            <person name="Nelson A.B."/>
            <person name="Fuks G."/>
            <person name="Kavchok S."/>
            <person name="Keizer G."/>
            <person name="Linton E."/>
            <person name="Llaca V."/>
            <person name="Song R."/>
            <person name="Tanyolac B."/>
            <person name="Young S."/>
            <person name="Ho-Il K."/>
            <person name="Hahn J.H."/>
            <person name="Sangsakoo G."/>
            <person name="Vanavichit A."/>
            <person name="de Mattos Luiz.A.T."/>
            <person name="Zimmer P.D."/>
            <person name="Malone G."/>
            <person name="Dellagostin O."/>
            <person name="de Oliveira A.C."/>
            <person name="Bevan M."/>
            <person name="Bancroft I."/>
            <person name="Minx P."/>
            <person name="Cordum H."/>
            <person name="Wilson R."/>
            <person name="Cheng Z."/>
            <person name="Jin W."/>
            <person name="Jiang J."/>
            <person name="Leong S.A."/>
            <person name="Iwama H."/>
            <person name="Gojobori T."/>
            <person name="Itoh T."/>
            <person name="Niimura Y."/>
            <person name="Fujii Y."/>
            <person name="Habara T."/>
            <person name="Sakai H."/>
            <person name="Sato Y."/>
            <person name="Wilson G."/>
            <person name="Kumar K."/>
            <person name="McCouch S."/>
            <person name="Juretic N."/>
            <person name="Hoen D."/>
            <person name="Wright S."/>
            <person name="Bruskiewich R."/>
            <person name="Bureau T."/>
            <person name="Miyao A."/>
            <person name="Hirochika H."/>
            <person name="Nishikawa T."/>
            <person name="Kadowaki K."/>
            <person name="Sugiura M."/>
            <person name="Burr B."/>
            <person name="Sasaki T."/>
        </authorList>
    </citation>
    <scope>NUCLEOTIDE SEQUENCE [LARGE SCALE GENOMIC DNA]</scope>
    <source>
        <strain evidence="2">cv. Nipponbare</strain>
    </source>
</reference>
<dbReference type="InParanoid" id="A0A0P0X9H1"/>
<name>A0A0P0X9H1_ORYSJ</name>
<organism evidence="1 2">
    <name type="scientific">Oryza sativa subsp. japonica</name>
    <name type="common">Rice</name>
    <dbReference type="NCBI Taxonomy" id="39947"/>
    <lineage>
        <taxon>Eukaryota</taxon>
        <taxon>Viridiplantae</taxon>
        <taxon>Streptophyta</taxon>
        <taxon>Embryophyta</taxon>
        <taxon>Tracheophyta</taxon>
        <taxon>Spermatophyta</taxon>
        <taxon>Magnoliopsida</taxon>
        <taxon>Liliopsida</taxon>
        <taxon>Poales</taxon>
        <taxon>Poaceae</taxon>
        <taxon>BOP clade</taxon>
        <taxon>Oryzoideae</taxon>
        <taxon>Oryzeae</taxon>
        <taxon>Oryzinae</taxon>
        <taxon>Oryza</taxon>
        <taxon>Oryza sativa</taxon>
    </lineage>
</organism>
<gene>
    <name evidence="1" type="ordered locus">Os07g0649900</name>
    <name evidence="1" type="ORF">OSNPB_070649900</name>
</gene>
<evidence type="ECO:0000313" key="1">
    <source>
        <dbReference type="EMBL" id="BAT02952.1"/>
    </source>
</evidence>
<dbReference type="Proteomes" id="UP000059680">
    <property type="component" value="Chromosome 7"/>
</dbReference>
<keyword evidence="2" id="KW-1185">Reference proteome</keyword>
<dbReference type="PaxDb" id="39947-A0A0P0X9H1"/>
<dbReference type="EMBL" id="AP014963">
    <property type="protein sequence ID" value="BAT02952.1"/>
    <property type="molecule type" value="Genomic_DNA"/>
</dbReference>
<protein>
    <submittedName>
        <fullName evidence="1">Os07g0649900 protein</fullName>
    </submittedName>
</protein>
<dbReference type="AlphaFoldDB" id="A0A0P0X9H1"/>
<evidence type="ECO:0000313" key="2">
    <source>
        <dbReference type="Proteomes" id="UP000059680"/>
    </source>
</evidence>